<sequence>MNDKRNQYWLWAAIGLLLCLNVGTIGWIFRKTEPLRINRTNGGGNAEAFLPNRLGFDKQQRFQYRQYRQELRQAIRPHEVSLRQLRADLFARLQAPTTPTEAVVDSLVDRMNAQTGQLTRLRFRQWRRVRELCTPAQRPAFDELMTRLRERLNRIDPNATRERRRKLEKNNQ</sequence>
<keyword evidence="1" id="KW-0472">Membrane</keyword>
<dbReference type="RefSeq" id="WP_186741672.1">
    <property type="nucleotide sequence ID" value="NZ_VFIA01000060.1"/>
</dbReference>
<proteinExistence type="predicted"/>
<dbReference type="InterPro" id="IPR025961">
    <property type="entry name" value="Metal_resist"/>
</dbReference>
<accession>A0ABR6WF43</accession>
<dbReference type="Pfam" id="PF13801">
    <property type="entry name" value="Metal_resist"/>
    <property type="match status" value="1"/>
</dbReference>
<dbReference type="EMBL" id="VFIA01000060">
    <property type="protein sequence ID" value="MBC3794803.1"/>
    <property type="molecule type" value="Genomic_DNA"/>
</dbReference>
<organism evidence="2 3">
    <name type="scientific">Spirosoma utsteinense</name>
    <dbReference type="NCBI Taxonomy" id="2585773"/>
    <lineage>
        <taxon>Bacteria</taxon>
        <taxon>Pseudomonadati</taxon>
        <taxon>Bacteroidota</taxon>
        <taxon>Cytophagia</taxon>
        <taxon>Cytophagales</taxon>
        <taxon>Cytophagaceae</taxon>
        <taxon>Spirosoma</taxon>
    </lineage>
</organism>
<keyword evidence="1" id="KW-1133">Transmembrane helix</keyword>
<protein>
    <submittedName>
        <fullName evidence="2">Membrane protein</fullName>
    </submittedName>
</protein>
<reference evidence="2 3" key="1">
    <citation type="submission" date="2019-06" db="EMBL/GenBank/DDBJ databases">
        <title>Spirosoma utsteinense sp. nov. isolated from Antarctic ice-free soils.</title>
        <authorList>
            <person name="Tahon G."/>
        </authorList>
    </citation>
    <scope>NUCLEOTIDE SEQUENCE [LARGE SCALE GENOMIC DNA]</scope>
    <source>
        <strain evidence="2 3">LMG 31447</strain>
    </source>
</reference>
<keyword evidence="1" id="KW-0812">Transmembrane</keyword>
<dbReference type="Proteomes" id="UP000700732">
    <property type="component" value="Unassembled WGS sequence"/>
</dbReference>
<gene>
    <name evidence="2" type="ORF">FH603_5335</name>
</gene>
<evidence type="ECO:0000313" key="2">
    <source>
        <dbReference type="EMBL" id="MBC3794803.1"/>
    </source>
</evidence>
<evidence type="ECO:0000256" key="1">
    <source>
        <dbReference type="SAM" id="Phobius"/>
    </source>
</evidence>
<name>A0ABR6WF43_9BACT</name>
<evidence type="ECO:0000313" key="3">
    <source>
        <dbReference type="Proteomes" id="UP000700732"/>
    </source>
</evidence>
<dbReference type="Gene3D" id="1.20.120.1490">
    <property type="match status" value="1"/>
</dbReference>
<comment type="caution">
    <text evidence="2">The sequence shown here is derived from an EMBL/GenBank/DDBJ whole genome shotgun (WGS) entry which is preliminary data.</text>
</comment>
<keyword evidence="3" id="KW-1185">Reference proteome</keyword>
<feature type="transmembrane region" description="Helical" evidence="1">
    <location>
        <begin position="6"/>
        <end position="29"/>
    </location>
</feature>